<gene>
    <name evidence="2" type="ORF">niasHT_029899</name>
</gene>
<evidence type="ECO:0000256" key="1">
    <source>
        <dbReference type="SAM" id="Phobius"/>
    </source>
</evidence>
<dbReference type="EMBL" id="JBICBT010000799">
    <property type="protein sequence ID" value="KAL3100169.1"/>
    <property type="molecule type" value="Genomic_DNA"/>
</dbReference>
<keyword evidence="1" id="KW-0472">Membrane</keyword>
<keyword evidence="3" id="KW-1185">Reference proteome</keyword>
<evidence type="ECO:0000313" key="3">
    <source>
        <dbReference type="Proteomes" id="UP001620626"/>
    </source>
</evidence>
<reference evidence="2 3" key="1">
    <citation type="submission" date="2024-10" db="EMBL/GenBank/DDBJ databases">
        <authorList>
            <person name="Kim D."/>
        </authorList>
    </citation>
    <scope>NUCLEOTIDE SEQUENCE [LARGE SCALE GENOMIC DNA]</scope>
    <source>
        <strain evidence="2">BH-2024</strain>
    </source>
</reference>
<evidence type="ECO:0000313" key="2">
    <source>
        <dbReference type="EMBL" id="KAL3100169.1"/>
    </source>
</evidence>
<name>A0ABD2KB67_9BILA</name>
<dbReference type="Proteomes" id="UP001620626">
    <property type="component" value="Unassembled WGS sequence"/>
</dbReference>
<accession>A0ABD2KB67</accession>
<keyword evidence="1" id="KW-1133">Transmembrane helix</keyword>
<dbReference type="AlphaFoldDB" id="A0ABD2KB67"/>
<comment type="caution">
    <text evidence="2">The sequence shown here is derived from an EMBL/GenBank/DDBJ whole genome shotgun (WGS) entry which is preliminary data.</text>
</comment>
<feature type="transmembrane region" description="Helical" evidence="1">
    <location>
        <begin position="86"/>
        <end position="102"/>
    </location>
</feature>
<organism evidence="2 3">
    <name type="scientific">Heterodera trifolii</name>
    <dbReference type="NCBI Taxonomy" id="157864"/>
    <lineage>
        <taxon>Eukaryota</taxon>
        <taxon>Metazoa</taxon>
        <taxon>Ecdysozoa</taxon>
        <taxon>Nematoda</taxon>
        <taxon>Chromadorea</taxon>
        <taxon>Rhabditida</taxon>
        <taxon>Tylenchina</taxon>
        <taxon>Tylenchomorpha</taxon>
        <taxon>Tylenchoidea</taxon>
        <taxon>Heteroderidae</taxon>
        <taxon>Heteroderinae</taxon>
        <taxon>Heterodera</taxon>
    </lineage>
</organism>
<keyword evidence="1" id="KW-0812">Transmembrane</keyword>
<protein>
    <submittedName>
        <fullName evidence="2">Uncharacterized protein</fullName>
    </submittedName>
</protein>
<feature type="transmembrane region" description="Helical" evidence="1">
    <location>
        <begin position="46"/>
        <end position="66"/>
    </location>
</feature>
<sequence length="197" mass="22732">MKFLQLFINAKINGQFETENQHCSCPSANWRAVTVQKVVSEYCNPLVKLVVFIICVIMITTPIFYLDNFLVSLFFGPTLKMPFVRLLASMVAAFLAICVLRMEHTHAAVQILFFCSGCDRNTYKTYEIGGPIIGHTVSSYGRYRKCLFHQIEGIVIHDYNSIEDIFNRLSWGQMVMDYMLDSDGWSNLFINRLCRLR</sequence>
<proteinExistence type="predicted"/>